<evidence type="ECO:0000313" key="4">
    <source>
        <dbReference type="Proteomes" id="UP000253208"/>
    </source>
</evidence>
<feature type="signal peptide" evidence="2">
    <location>
        <begin position="1"/>
        <end position="27"/>
    </location>
</feature>
<sequence length="299" mass="32666">MKKRYVNLILAMASASVLVLGSVPAMAKTDETKTESGEEAEASEEKDTDAAKADTLEDGVYTAEFGTDSSMFHVNEANDKKGELTVKDGKMTIHVSLVSKKIVNLFAGTAEDAQKDGAEIIEPTTDTVKYSDGYTEEVYGFDIPVPAIGEEFNVAILGEKGKWYDHKVSVKNPVKTSDDKKSEGKKPEELKLEDGTYETDVTLTGGTGRASVESPAKVEIKDKEATATIIWSSPNYDYMIVDGEKYEPVNKDGNSTFEIPVTVFDAEMEVTADTVAMSTPHEIEYTLNFDSSSMKKEEK</sequence>
<feature type="chain" id="PRO_5016628616" description="Iron transporter" evidence="2">
    <location>
        <begin position="28"/>
        <end position="299"/>
    </location>
</feature>
<name>A0A367FYX1_9FIRM</name>
<feature type="region of interest" description="Disordered" evidence="1">
    <location>
        <begin position="28"/>
        <end position="53"/>
    </location>
</feature>
<keyword evidence="2" id="KW-0732">Signal</keyword>
<feature type="compositionally biased region" description="Basic and acidic residues" evidence="1">
    <location>
        <begin position="43"/>
        <end position="53"/>
    </location>
</feature>
<dbReference type="EMBL" id="PSQG01000012">
    <property type="protein sequence ID" value="RCH43637.1"/>
    <property type="molecule type" value="Genomic_DNA"/>
</dbReference>
<evidence type="ECO:0008006" key="5">
    <source>
        <dbReference type="Google" id="ProtNLM"/>
    </source>
</evidence>
<evidence type="ECO:0000256" key="1">
    <source>
        <dbReference type="SAM" id="MobiDB-lite"/>
    </source>
</evidence>
<comment type="caution">
    <text evidence="3">The sequence shown here is derived from an EMBL/GenBank/DDBJ whole genome shotgun (WGS) entry which is preliminary data.</text>
</comment>
<dbReference type="Proteomes" id="UP000253208">
    <property type="component" value="Unassembled WGS sequence"/>
</dbReference>
<feature type="region of interest" description="Disordered" evidence="1">
    <location>
        <begin position="173"/>
        <end position="193"/>
    </location>
</feature>
<dbReference type="AlphaFoldDB" id="A0A367FYX1"/>
<evidence type="ECO:0000256" key="2">
    <source>
        <dbReference type="SAM" id="SignalP"/>
    </source>
</evidence>
<dbReference type="RefSeq" id="WP_092070160.1">
    <property type="nucleotide sequence ID" value="NZ_PSQG01000012.1"/>
</dbReference>
<gene>
    <name evidence="3" type="ORF">C4886_09415</name>
</gene>
<feature type="compositionally biased region" description="Basic and acidic residues" evidence="1">
    <location>
        <begin position="176"/>
        <end position="193"/>
    </location>
</feature>
<evidence type="ECO:0000313" key="3">
    <source>
        <dbReference type="EMBL" id="RCH43637.1"/>
    </source>
</evidence>
<proteinExistence type="predicted"/>
<protein>
    <recommendedName>
        <fullName evidence="5">Iron transporter</fullName>
    </recommendedName>
</protein>
<accession>A0A367FYX1</accession>
<organism evidence="3 4">
    <name type="scientific">Blautia obeum</name>
    <dbReference type="NCBI Taxonomy" id="40520"/>
    <lineage>
        <taxon>Bacteria</taxon>
        <taxon>Bacillati</taxon>
        <taxon>Bacillota</taxon>
        <taxon>Clostridia</taxon>
        <taxon>Lachnospirales</taxon>
        <taxon>Lachnospiraceae</taxon>
        <taxon>Blautia</taxon>
    </lineage>
</organism>
<reference evidence="3 4" key="1">
    <citation type="submission" date="2018-02" db="EMBL/GenBank/DDBJ databases">
        <title>Complete genome sequencing of Faecalibacterium prausnitzii strains isolated from the human gut.</title>
        <authorList>
            <person name="Fitzgerald B.C."/>
            <person name="Shkoporov A.N."/>
            <person name="Ross P.R."/>
            <person name="Hill C."/>
        </authorList>
    </citation>
    <scope>NUCLEOTIDE SEQUENCE [LARGE SCALE GENOMIC DNA]</scope>
    <source>
        <strain evidence="3 4">APC942/31-1</strain>
    </source>
</reference>